<proteinExistence type="predicted"/>
<feature type="non-terminal residue" evidence="2">
    <location>
        <position position="1"/>
    </location>
</feature>
<name>A0AAV5TTR8_9BILA</name>
<feature type="compositionally biased region" description="Polar residues" evidence="1">
    <location>
        <begin position="236"/>
        <end position="246"/>
    </location>
</feature>
<feature type="region of interest" description="Disordered" evidence="1">
    <location>
        <begin position="143"/>
        <end position="181"/>
    </location>
</feature>
<dbReference type="EMBL" id="BTSX01000004">
    <property type="protein sequence ID" value="GMS97612.1"/>
    <property type="molecule type" value="Genomic_DNA"/>
</dbReference>
<reference evidence="2" key="1">
    <citation type="submission" date="2023-10" db="EMBL/GenBank/DDBJ databases">
        <title>Genome assembly of Pristionchus species.</title>
        <authorList>
            <person name="Yoshida K."/>
            <person name="Sommer R.J."/>
        </authorList>
    </citation>
    <scope>NUCLEOTIDE SEQUENCE</scope>
    <source>
        <strain evidence="2">RS0144</strain>
    </source>
</reference>
<protein>
    <submittedName>
        <fullName evidence="2">Uncharacterized protein</fullName>
    </submittedName>
</protein>
<comment type="caution">
    <text evidence="2">The sequence shown here is derived from an EMBL/GenBank/DDBJ whole genome shotgun (WGS) entry which is preliminary data.</text>
</comment>
<dbReference type="Proteomes" id="UP001432027">
    <property type="component" value="Unassembled WGS sequence"/>
</dbReference>
<dbReference type="AlphaFoldDB" id="A0AAV5TTR8"/>
<sequence length="246" mass="27947">LDREANLRLAREFATEIVTEHKHGLSLSDVILMRLAQVTVDAIDCCGRREPFHSDSLEKLSDDALSYVINDNEFKITKFAYAFTILLREMSGSSIIVSDQVCTLPEEVPASTIDIKFECEDTVKQEPVDTAFPLFQEYSDEAMKEEKLEESIDNQEEDLSPNVSNRIPKRDNKTDAASSQDQVQDFLKSEKELQSNMARFRKSKTLQPVKEYSEEVVKNQKQIESIDDKNEEPGASVSNLISNRDS</sequence>
<gene>
    <name evidence="2" type="ORF">PENTCL1PPCAC_19787</name>
</gene>
<evidence type="ECO:0000256" key="1">
    <source>
        <dbReference type="SAM" id="MobiDB-lite"/>
    </source>
</evidence>
<feature type="region of interest" description="Disordered" evidence="1">
    <location>
        <begin position="198"/>
        <end position="246"/>
    </location>
</feature>
<evidence type="ECO:0000313" key="2">
    <source>
        <dbReference type="EMBL" id="GMS97612.1"/>
    </source>
</evidence>
<keyword evidence="3" id="KW-1185">Reference proteome</keyword>
<evidence type="ECO:0000313" key="3">
    <source>
        <dbReference type="Proteomes" id="UP001432027"/>
    </source>
</evidence>
<organism evidence="2 3">
    <name type="scientific">Pristionchus entomophagus</name>
    <dbReference type="NCBI Taxonomy" id="358040"/>
    <lineage>
        <taxon>Eukaryota</taxon>
        <taxon>Metazoa</taxon>
        <taxon>Ecdysozoa</taxon>
        <taxon>Nematoda</taxon>
        <taxon>Chromadorea</taxon>
        <taxon>Rhabditida</taxon>
        <taxon>Rhabditina</taxon>
        <taxon>Diplogasteromorpha</taxon>
        <taxon>Diplogasteroidea</taxon>
        <taxon>Neodiplogasteridae</taxon>
        <taxon>Pristionchus</taxon>
    </lineage>
</organism>
<accession>A0AAV5TTR8</accession>
<feature type="non-terminal residue" evidence="2">
    <location>
        <position position="246"/>
    </location>
</feature>